<dbReference type="InterPro" id="IPR002860">
    <property type="entry name" value="BNR_rpt"/>
</dbReference>
<name>A0ABP5K9U7_9ACTN</name>
<comment type="caution">
    <text evidence="2">The sequence shown here is derived from an EMBL/GenBank/DDBJ whole genome shotgun (WGS) entry which is preliminary data.</text>
</comment>
<dbReference type="Gene3D" id="2.130.10.10">
    <property type="entry name" value="YVTN repeat-like/Quinoprotein amine dehydrogenase"/>
    <property type="match status" value="2"/>
</dbReference>
<dbReference type="Pfam" id="PF02012">
    <property type="entry name" value="BNR"/>
    <property type="match status" value="1"/>
</dbReference>
<dbReference type="Proteomes" id="UP001500575">
    <property type="component" value="Unassembled WGS sequence"/>
</dbReference>
<dbReference type="PANTHER" id="PTHR47199:SF2">
    <property type="entry name" value="PHOTOSYSTEM II STABILITY_ASSEMBLY FACTOR HCF136, CHLOROPLASTIC"/>
    <property type="match status" value="1"/>
</dbReference>
<feature type="chain" id="PRO_5045866528" evidence="1">
    <location>
        <begin position="24"/>
        <end position="355"/>
    </location>
</feature>
<evidence type="ECO:0000313" key="3">
    <source>
        <dbReference type="Proteomes" id="UP001500575"/>
    </source>
</evidence>
<gene>
    <name evidence="2" type="ORF">GCM10009843_29970</name>
</gene>
<evidence type="ECO:0000313" key="2">
    <source>
        <dbReference type="EMBL" id="GAA2128937.1"/>
    </source>
</evidence>
<sequence length="355" mass="37522">MRLRLGILTALTLLIAPTVSATAAGQSDEVRAQHMSPPSWKHVDIKTKQGFRGLAAVDATTAWVGGSEGGVWRTTDAGKTWDKVGPELKKPLLFRDVEAVDANTAQVLAIGPGRQSRIYRTTDGGATWARTFTNRDQAAFYDCMAMYADGVHGLAMSDPVDGKFRIARTEDGGLTWSVLPRKGMPKAVEGEFGFAASGTCLVTAGEKHAYFASGGGASRIFFSKDWGTTWKVKRSPIPAAEAGGVFSLAFKDAKQGLAVGGDFTDPDNGERMSAYGARLRWTRGGDLGGYRSGVAWLPGRKPVAVAVGPTGSDVTHDGGKTWKPFDKGSFDAVMCAADGSCWASGAEGAVAILRH</sequence>
<dbReference type="PANTHER" id="PTHR47199">
    <property type="entry name" value="PHOTOSYSTEM II STABILITY/ASSEMBLY FACTOR HCF136, CHLOROPLASTIC"/>
    <property type="match status" value="1"/>
</dbReference>
<feature type="signal peptide" evidence="1">
    <location>
        <begin position="1"/>
        <end position="23"/>
    </location>
</feature>
<protein>
    <submittedName>
        <fullName evidence="2">Oxidoreductase</fullName>
    </submittedName>
</protein>
<evidence type="ECO:0000256" key="1">
    <source>
        <dbReference type="SAM" id="SignalP"/>
    </source>
</evidence>
<dbReference type="CDD" id="cd15482">
    <property type="entry name" value="Sialidase_non-viral"/>
    <property type="match status" value="1"/>
</dbReference>
<keyword evidence="1" id="KW-0732">Signal</keyword>
<organism evidence="2 3">
    <name type="scientific">Nocardioides bigeumensis</name>
    <dbReference type="NCBI Taxonomy" id="433657"/>
    <lineage>
        <taxon>Bacteria</taxon>
        <taxon>Bacillati</taxon>
        <taxon>Actinomycetota</taxon>
        <taxon>Actinomycetes</taxon>
        <taxon>Propionibacteriales</taxon>
        <taxon>Nocardioidaceae</taxon>
        <taxon>Nocardioides</taxon>
    </lineage>
</organism>
<accession>A0ABP5K9U7</accession>
<keyword evidence="3" id="KW-1185">Reference proteome</keyword>
<reference evidence="3" key="1">
    <citation type="journal article" date="2019" name="Int. J. Syst. Evol. Microbiol.">
        <title>The Global Catalogue of Microorganisms (GCM) 10K type strain sequencing project: providing services to taxonomists for standard genome sequencing and annotation.</title>
        <authorList>
            <consortium name="The Broad Institute Genomics Platform"/>
            <consortium name="The Broad Institute Genome Sequencing Center for Infectious Disease"/>
            <person name="Wu L."/>
            <person name="Ma J."/>
        </authorList>
    </citation>
    <scope>NUCLEOTIDE SEQUENCE [LARGE SCALE GENOMIC DNA]</scope>
    <source>
        <strain evidence="3">JCM 16021</strain>
    </source>
</reference>
<proteinExistence type="predicted"/>
<dbReference type="EMBL" id="BAAAQQ010000013">
    <property type="protein sequence ID" value="GAA2128937.1"/>
    <property type="molecule type" value="Genomic_DNA"/>
</dbReference>
<dbReference type="InterPro" id="IPR015943">
    <property type="entry name" value="WD40/YVTN_repeat-like_dom_sf"/>
</dbReference>
<dbReference type="SUPFAM" id="SSF110296">
    <property type="entry name" value="Oligoxyloglucan reducing end-specific cellobiohydrolase"/>
    <property type="match status" value="1"/>
</dbReference>
<dbReference type="RefSeq" id="WP_344304598.1">
    <property type="nucleotide sequence ID" value="NZ_BAAAQQ010000013.1"/>
</dbReference>